<comment type="caution">
    <text evidence="17">The sequence shown here is derived from an EMBL/GenBank/DDBJ whole genome shotgun (WGS) entry which is preliminary data.</text>
</comment>
<evidence type="ECO:0000313" key="17">
    <source>
        <dbReference type="EMBL" id="MFC4600891.1"/>
    </source>
</evidence>
<evidence type="ECO:0000256" key="1">
    <source>
        <dbReference type="ARBA" id="ARBA00000085"/>
    </source>
</evidence>
<dbReference type="InterPro" id="IPR003594">
    <property type="entry name" value="HATPase_dom"/>
</dbReference>
<feature type="domain" description="Histidine kinase" evidence="15">
    <location>
        <begin position="457"/>
        <end position="561"/>
    </location>
</feature>
<dbReference type="InterPro" id="IPR036890">
    <property type="entry name" value="HATPase_C_sf"/>
</dbReference>
<dbReference type="Gene3D" id="3.30.565.10">
    <property type="entry name" value="Histidine kinase-like ATPase, C-terminal domain"/>
    <property type="match status" value="1"/>
</dbReference>
<keyword evidence="12" id="KW-0902">Two-component regulatory system</keyword>
<organism evidence="17 18">
    <name type="scientific">Cohnella hongkongensis</name>
    <dbReference type="NCBI Taxonomy" id="178337"/>
    <lineage>
        <taxon>Bacteria</taxon>
        <taxon>Bacillati</taxon>
        <taxon>Bacillota</taxon>
        <taxon>Bacilli</taxon>
        <taxon>Bacillales</taxon>
        <taxon>Paenibacillaceae</taxon>
        <taxon>Cohnella</taxon>
    </lineage>
</organism>
<evidence type="ECO:0000256" key="7">
    <source>
        <dbReference type="ARBA" id="ARBA00022692"/>
    </source>
</evidence>
<keyword evidence="11 14" id="KW-1133">Transmembrane helix</keyword>
<evidence type="ECO:0000313" key="18">
    <source>
        <dbReference type="Proteomes" id="UP001596028"/>
    </source>
</evidence>
<keyword evidence="7 14" id="KW-0812">Transmembrane</keyword>
<dbReference type="Proteomes" id="UP001596028">
    <property type="component" value="Unassembled WGS sequence"/>
</dbReference>
<evidence type="ECO:0000256" key="12">
    <source>
        <dbReference type="ARBA" id="ARBA00023012"/>
    </source>
</evidence>
<dbReference type="Pfam" id="PF06580">
    <property type="entry name" value="His_kinase"/>
    <property type="match status" value="1"/>
</dbReference>
<protein>
    <recommendedName>
        <fullName evidence="3">histidine kinase</fullName>
        <ecNumber evidence="3">2.7.13.3</ecNumber>
    </recommendedName>
</protein>
<evidence type="ECO:0000256" key="3">
    <source>
        <dbReference type="ARBA" id="ARBA00012438"/>
    </source>
</evidence>
<dbReference type="Pfam" id="PF02518">
    <property type="entry name" value="HATPase_c"/>
    <property type="match status" value="1"/>
</dbReference>
<accession>A0ABV9FG10</accession>
<keyword evidence="10" id="KW-0067">ATP-binding</keyword>
<evidence type="ECO:0000256" key="13">
    <source>
        <dbReference type="ARBA" id="ARBA00023136"/>
    </source>
</evidence>
<reference evidence="18" key="1">
    <citation type="journal article" date="2019" name="Int. J. Syst. Evol. Microbiol.">
        <title>The Global Catalogue of Microorganisms (GCM) 10K type strain sequencing project: providing services to taxonomists for standard genome sequencing and annotation.</title>
        <authorList>
            <consortium name="The Broad Institute Genomics Platform"/>
            <consortium name="The Broad Institute Genome Sequencing Center for Infectious Disease"/>
            <person name="Wu L."/>
            <person name="Ma J."/>
        </authorList>
    </citation>
    <scope>NUCLEOTIDE SEQUENCE [LARGE SCALE GENOMIC DNA]</scope>
    <source>
        <strain evidence="18">CCUG 49571</strain>
    </source>
</reference>
<dbReference type="EMBL" id="JBHSEP010000020">
    <property type="protein sequence ID" value="MFC4600891.1"/>
    <property type="molecule type" value="Genomic_DNA"/>
</dbReference>
<gene>
    <name evidence="17" type="ORF">ACFO3S_21785</name>
</gene>
<evidence type="ECO:0000259" key="16">
    <source>
        <dbReference type="PROSITE" id="PS50885"/>
    </source>
</evidence>
<dbReference type="InterPro" id="IPR003660">
    <property type="entry name" value="HAMP_dom"/>
</dbReference>
<dbReference type="GO" id="GO:0004673">
    <property type="term" value="F:protein histidine kinase activity"/>
    <property type="evidence" value="ECO:0007669"/>
    <property type="project" value="UniProtKB-EC"/>
</dbReference>
<dbReference type="RefSeq" id="WP_378100394.1">
    <property type="nucleotide sequence ID" value="NZ_JBHSEP010000020.1"/>
</dbReference>
<keyword evidence="5" id="KW-0597">Phosphoprotein</keyword>
<keyword evidence="6 17" id="KW-0808">Transferase</keyword>
<keyword evidence="18" id="KW-1185">Reference proteome</keyword>
<name>A0ABV9FG10_9BACL</name>
<feature type="transmembrane region" description="Helical" evidence="14">
    <location>
        <begin position="270"/>
        <end position="292"/>
    </location>
</feature>
<dbReference type="PROSITE" id="PS50885">
    <property type="entry name" value="HAMP"/>
    <property type="match status" value="1"/>
</dbReference>
<dbReference type="SUPFAM" id="SSF158472">
    <property type="entry name" value="HAMP domain-like"/>
    <property type="match status" value="1"/>
</dbReference>
<evidence type="ECO:0000256" key="10">
    <source>
        <dbReference type="ARBA" id="ARBA00022840"/>
    </source>
</evidence>
<dbReference type="InterPro" id="IPR005467">
    <property type="entry name" value="His_kinase_dom"/>
</dbReference>
<evidence type="ECO:0000256" key="6">
    <source>
        <dbReference type="ARBA" id="ARBA00022679"/>
    </source>
</evidence>
<evidence type="ECO:0000256" key="2">
    <source>
        <dbReference type="ARBA" id="ARBA00004651"/>
    </source>
</evidence>
<dbReference type="PANTHER" id="PTHR34220">
    <property type="entry name" value="SENSOR HISTIDINE KINASE YPDA"/>
    <property type="match status" value="1"/>
</dbReference>
<dbReference type="Pfam" id="PF00672">
    <property type="entry name" value="HAMP"/>
    <property type="match status" value="1"/>
</dbReference>
<dbReference type="SMART" id="SM00304">
    <property type="entry name" value="HAMP"/>
    <property type="match status" value="1"/>
</dbReference>
<feature type="transmembrane region" description="Helical" evidence="14">
    <location>
        <begin position="20"/>
        <end position="38"/>
    </location>
</feature>
<keyword evidence="13 14" id="KW-0472">Membrane</keyword>
<dbReference type="EC" id="2.7.13.3" evidence="3"/>
<comment type="catalytic activity">
    <reaction evidence="1">
        <text>ATP + protein L-histidine = ADP + protein N-phospho-L-histidine.</text>
        <dbReference type="EC" id="2.7.13.3"/>
    </reaction>
</comment>
<evidence type="ECO:0000256" key="9">
    <source>
        <dbReference type="ARBA" id="ARBA00022777"/>
    </source>
</evidence>
<dbReference type="SUPFAM" id="SSF55874">
    <property type="entry name" value="ATPase domain of HSP90 chaperone/DNA topoisomerase II/histidine kinase"/>
    <property type="match status" value="1"/>
</dbReference>
<evidence type="ECO:0000256" key="11">
    <source>
        <dbReference type="ARBA" id="ARBA00022989"/>
    </source>
</evidence>
<feature type="domain" description="HAMP" evidence="16">
    <location>
        <begin position="303"/>
        <end position="349"/>
    </location>
</feature>
<evidence type="ECO:0000256" key="5">
    <source>
        <dbReference type="ARBA" id="ARBA00022553"/>
    </source>
</evidence>
<dbReference type="Gene3D" id="6.10.340.10">
    <property type="match status" value="1"/>
</dbReference>
<dbReference type="CDD" id="cd06225">
    <property type="entry name" value="HAMP"/>
    <property type="match status" value="1"/>
</dbReference>
<dbReference type="PANTHER" id="PTHR34220:SF11">
    <property type="entry name" value="SENSOR PROTEIN KINASE HPTS"/>
    <property type="match status" value="1"/>
</dbReference>
<keyword evidence="4" id="KW-1003">Cell membrane</keyword>
<evidence type="ECO:0000256" key="8">
    <source>
        <dbReference type="ARBA" id="ARBA00022741"/>
    </source>
</evidence>
<sequence>MRPEKKRNFQESTRRLFRLYTLIPFGILIALFFAFTIVNGRVAVEKRSAQATQAMADSIGEVYRNYEEETLRMENSPAVLAYLRTKLGSEKVYAEFYEFNNRQKVKSVFHLVSANGVFLASSAPPDALGSDQAFGNLLHRISVRPESLLAETNGFRYSHDRVTSYTFGKAVVDEGRTLGYLVYQLFETDLQKLIFLRNNEVAVVTAEHNTIVATTSNITKGLLNKFQPGAEGSGKVLLNGGEYGMHTREIAGTPIKVHALNSLESGRDTVITLSIFVAAASLLLWIVIHFLAKKMSSRNAESIDKLVHAFRHLRVGNLNEYVDIRTGDEFETLGEKYNYMLDRLRELMDKNQELSRISNLVEIKQLQSQFHPHFIFNVLETLRYAIRADAGKAQEIVMLLSRLLRYSVGHERSVKLGDDLGYVRDYLKLQQIRFNERLQYRIRMSGEVGNPYVPKLILQAVIENSIKYGYRSQSRLHIEISVFTDDGRLVLEVADDGQGMTEERLEQVNRILASRENTTEHIGLYNVHRRLVLLYGEEYGIRIESEPGVGTRVLLTIPYKEGEEHV</sequence>
<dbReference type="InterPro" id="IPR010559">
    <property type="entry name" value="Sig_transdc_His_kin_internal"/>
</dbReference>
<evidence type="ECO:0000256" key="4">
    <source>
        <dbReference type="ARBA" id="ARBA00022475"/>
    </source>
</evidence>
<keyword evidence="8" id="KW-0547">Nucleotide-binding</keyword>
<comment type="subcellular location">
    <subcellularLocation>
        <location evidence="2">Cell membrane</location>
        <topology evidence="2">Multi-pass membrane protein</topology>
    </subcellularLocation>
</comment>
<evidence type="ECO:0000259" key="15">
    <source>
        <dbReference type="PROSITE" id="PS50109"/>
    </source>
</evidence>
<dbReference type="InterPro" id="IPR050640">
    <property type="entry name" value="Bact_2-comp_sensor_kinase"/>
</dbReference>
<keyword evidence="9 17" id="KW-0418">Kinase</keyword>
<dbReference type="PROSITE" id="PS50109">
    <property type="entry name" value="HIS_KIN"/>
    <property type="match status" value="1"/>
</dbReference>
<proteinExistence type="predicted"/>
<dbReference type="SMART" id="SM00387">
    <property type="entry name" value="HATPase_c"/>
    <property type="match status" value="1"/>
</dbReference>
<evidence type="ECO:0000256" key="14">
    <source>
        <dbReference type="SAM" id="Phobius"/>
    </source>
</evidence>